<evidence type="ECO:0000313" key="2">
    <source>
        <dbReference type="Proteomes" id="UP000823941"/>
    </source>
</evidence>
<dbReference type="EMBL" id="JAHIBW010000001">
    <property type="protein sequence ID" value="KAG7313652.1"/>
    <property type="molecule type" value="Genomic_DNA"/>
</dbReference>
<dbReference type="Proteomes" id="UP000823941">
    <property type="component" value="Chromosome 1"/>
</dbReference>
<reference evidence="1 2" key="1">
    <citation type="submission" date="2021-06" db="EMBL/GenBank/DDBJ databases">
        <title>A haploid diamondback moth (Plutella xylostella L.) genome assembly resolves 31 chromosomes and identifies a diamide resistance mutation.</title>
        <authorList>
            <person name="Ward C.M."/>
            <person name="Perry K.D."/>
            <person name="Baker G."/>
            <person name="Powis K."/>
            <person name="Heckel D.G."/>
            <person name="Baxter S.W."/>
        </authorList>
    </citation>
    <scope>NUCLEOTIDE SEQUENCE [LARGE SCALE GENOMIC DNA]</scope>
    <source>
        <strain evidence="1 2">LV</strain>
        <tissue evidence="1">Single pupa</tissue>
    </source>
</reference>
<comment type="caution">
    <text evidence="1">The sequence shown here is derived from an EMBL/GenBank/DDBJ whole genome shotgun (WGS) entry which is preliminary data.</text>
</comment>
<organism evidence="1 2">
    <name type="scientific">Plutella xylostella</name>
    <name type="common">Diamondback moth</name>
    <name type="synonym">Plutella maculipennis</name>
    <dbReference type="NCBI Taxonomy" id="51655"/>
    <lineage>
        <taxon>Eukaryota</taxon>
        <taxon>Metazoa</taxon>
        <taxon>Ecdysozoa</taxon>
        <taxon>Arthropoda</taxon>
        <taxon>Hexapoda</taxon>
        <taxon>Insecta</taxon>
        <taxon>Pterygota</taxon>
        <taxon>Neoptera</taxon>
        <taxon>Endopterygota</taxon>
        <taxon>Lepidoptera</taxon>
        <taxon>Glossata</taxon>
        <taxon>Ditrysia</taxon>
        <taxon>Yponomeutoidea</taxon>
        <taxon>Plutellidae</taxon>
        <taxon>Plutella</taxon>
    </lineage>
</organism>
<gene>
    <name evidence="1" type="ORF">JYU34_000811</name>
</gene>
<name>A0ABQ7R8L3_PLUXY</name>
<accession>A0ABQ7R8L3</accession>
<evidence type="ECO:0000313" key="1">
    <source>
        <dbReference type="EMBL" id="KAG7313652.1"/>
    </source>
</evidence>
<proteinExistence type="predicted"/>
<protein>
    <submittedName>
        <fullName evidence="1">Uncharacterized protein</fullName>
    </submittedName>
</protein>
<keyword evidence="2" id="KW-1185">Reference proteome</keyword>
<sequence length="70" mass="7469">MWGGAKRPPRVERRAARGACGRGGARVGAAAHWPRSLPAVTHCDHHAACACATYYICSLHSRDDVIILCG</sequence>